<keyword evidence="3" id="KW-1185">Reference proteome</keyword>
<dbReference type="GeneTree" id="ENSGT00390000006885"/>
<dbReference type="GO" id="GO:0035556">
    <property type="term" value="P:intracellular signal transduction"/>
    <property type="evidence" value="ECO:0007669"/>
    <property type="project" value="Ensembl"/>
</dbReference>
<dbReference type="PANTHER" id="PTHR14060:SF4">
    <property type="entry name" value="T-CELL LEUKEMIA_LYMPHOMA PROTEIN 1A"/>
    <property type="match status" value="1"/>
</dbReference>
<dbReference type="InterPro" id="IPR036672">
    <property type="entry name" value="TCL1_MTCP1_sf"/>
</dbReference>
<evidence type="ECO:0000256" key="1">
    <source>
        <dbReference type="ARBA" id="ARBA00006399"/>
    </source>
</evidence>
<dbReference type="Proteomes" id="UP000694385">
    <property type="component" value="Unassembled WGS sequence"/>
</dbReference>
<dbReference type="Pfam" id="PF01840">
    <property type="entry name" value="TCL1_MTCP1"/>
    <property type="match status" value="1"/>
</dbReference>
<evidence type="ECO:0000313" key="2">
    <source>
        <dbReference type="Ensembl" id="ENSJJAP00000020973.1"/>
    </source>
</evidence>
<comment type="similarity">
    <text evidence="1">Belongs to the TCL1 family.</text>
</comment>
<gene>
    <name evidence="2" type="primary">LOC101611803</name>
</gene>
<dbReference type="GO" id="GO:0042802">
    <property type="term" value="F:identical protein binding"/>
    <property type="evidence" value="ECO:0007669"/>
    <property type="project" value="Ensembl"/>
</dbReference>
<dbReference type="AlphaFoldDB" id="A0A8C5LC55"/>
<dbReference type="GO" id="GO:0043539">
    <property type="term" value="F:protein serine/threonine kinase activator activity"/>
    <property type="evidence" value="ECO:0007669"/>
    <property type="project" value="Ensembl"/>
</dbReference>
<dbReference type="InterPro" id="IPR004832">
    <property type="entry name" value="TCL1_MTCP1"/>
</dbReference>
<accession>A0A8C5LC55</accession>
<dbReference type="GO" id="GO:0005654">
    <property type="term" value="C:nucleoplasm"/>
    <property type="evidence" value="ECO:0007669"/>
    <property type="project" value="Ensembl"/>
</dbReference>
<proteinExistence type="inferred from homology"/>
<reference evidence="2" key="1">
    <citation type="submission" date="2025-08" db="UniProtKB">
        <authorList>
            <consortium name="Ensembl"/>
        </authorList>
    </citation>
    <scope>IDENTIFICATION</scope>
</reference>
<dbReference type="Gene3D" id="2.40.15.10">
    <property type="entry name" value="TCL1/MTCP1"/>
    <property type="match status" value="1"/>
</dbReference>
<dbReference type="Ensembl" id="ENSJJAT00000027523.1">
    <property type="protein sequence ID" value="ENSJJAP00000020973.1"/>
    <property type="gene ID" value="ENSJJAG00000021482.1"/>
</dbReference>
<evidence type="ECO:0008006" key="4">
    <source>
        <dbReference type="Google" id="ProtNLM"/>
    </source>
</evidence>
<protein>
    <recommendedName>
        <fullName evidence="4">T-cell leukemia/lymphoma protein 1A</fullName>
    </recommendedName>
</protein>
<name>A0A8C5LC55_JACJA</name>
<sequence>MAAFQTAETPQTPDRLWIWERDVYRDEDDRTWVPVVIKVHCTRVLMRQEDVPLGEPQTPSQLVSYPLPLMWQLYPGKRYRGTDSMFWRIVYHIKFRGVEDMLLEQLPSLD</sequence>
<dbReference type="PANTHER" id="PTHR14060">
    <property type="entry name" value="PROTEIN P13 MTCP-1"/>
    <property type="match status" value="1"/>
</dbReference>
<reference evidence="2" key="2">
    <citation type="submission" date="2025-09" db="UniProtKB">
        <authorList>
            <consortium name="Ensembl"/>
        </authorList>
    </citation>
    <scope>IDENTIFICATION</scope>
</reference>
<dbReference type="SUPFAM" id="SSF50904">
    <property type="entry name" value="Oncogene products"/>
    <property type="match status" value="1"/>
</dbReference>
<evidence type="ECO:0000313" key="3">
    <source>
        <dbReference type="Proteomes" id="UP000694385"/>
    </source>
</evidence>
<organism evidence="2 3">
    <name type="scientific">Jaculus jaculus</name>
    <name type="common">Lesser Egyptian jerboa</name>
    <dbReference type="NCBI Taxonomy" id="51337"/>
    <lineage>
        <taxon>Eukaryota</taxon>
        <taxon>Metazoa</taxon>
        <taxon>Chordata</taxon>
        <taxon>Craniata</taxon>
        <taxon>Vertebrata</taxon>
        <taxon>Euteleostomi</taxon>
        <taxon>Mammalia</taxon>
        <taxon>Eutheria</taxon>
        <taxon>Euarchontoglires</taxon>
        <taxon>Glires</taxon>
        <taxon>Rodentia</taxon>
        <taxon>Myomorpha</taxon>
        <taxon>Dipodoidea</taxon>
        <taxon>Dipodidae</taxon>
        <taxon>Dipodinae</taxon>
        <taxon>Jaculus</taxon>
    </lineage>
</organism>
<dbReference type="OMA" id="LYHIKFR"/>
<dbReference type="GO" id="GO:0005829">
    <property type="term" value="C:cytosol"/>
    <property type="evidence" value="ECO:0007669"/>
    <property type="project" value="Ensembl"/>
</dbReference>
<dbReference type="GO" id="GO:0019901">
    <property type="term" value="F:protein kinase binding"/>
    <property type="evidence" value="ECO:0007669"/>
    <property type="project" value="Ensembl"/>
</dbReference>
<dbReference type="GO" id="GO:0005783">
    <property type="term" value="C:endoplasmic reticulum"/>
    <property type="evidence" value="ECO:0007669"/>
    <property type="project" value="Ensembl"/>
</dbReference>